<evidence type="ECO:0000313" key="3">
    <source>
        <dbReference type="EMBL" id="VDL84243.1"/>
    </source>
</evidence>
<accession>A0A0N4YTD3</accession>
<evidence type="ECO:0000256" key="1">
    <source>
        <dbReference type="SAM" id="MobiDB-lite"/>
    </source>
</evidence>
<evidence type="ECO:0000313" key="5">
    <source>
        <dbReference type="WBParaSite" id="NBR_0002050501-mRNA-1"/>
    </source>
</evidence>
<keyword evidence="2" id="KW-0472">Membrane</keyword>
<keyword evidence="2" id="KW-0812">Transmembrane</keyword>
<sequence length="144" mass="16235">MVDKSPTIERGSLMSKRHIALRIIYMVAMPVVLTLTLTVNAGQITVEMAMATTCTMVRVTMEQKEAASEKLRFVMHLATKLLDRIRAAHAMLEVLMSQCQATEVLWYATEFMRPLRRVSNKKSPTSGRPLPTLERCCNDPISPQ</sequence>
<keyword evidence="4" id="KW-1185">Reference proteome</keyword>
<dbReference type="Proteomes" id="UP000271162">
    <property type="component" value="Unassembled WGS sequence"/>
</dbReference>
<dbReference type="EMBL" id="UYSL01025204">
    <property type="protein sequence ID" value="VDL84243.1"/>
    <property type="molecule type" value="Genomic_DNA"/>
</dbReference>
<dbReference type="WBParaSite" id="NBR_0002050501-mRNA-1">
    <property type="protein sequence ID" value="NBR_0002050501-mRNA-1"/>
    <property type="gene ID" value="NBR_0002050501"/>
</dbReference>
<feature type="region of interest" description="Disordered" evidence="1">
    <location>
        <begin position="119"/>
        <end position="144"/>
    </location>
</feature>
<feature type="transmembrane region" description="Helical" evidence="2">
    <location>
        <begin position="20"/>
        <end position="39"/>
    </location>
</feature>
<proteinExistence type="predicted"/>
<dbReference type="AlphaFoldDB" id="A0A0N4YTD3"/>
<reference evidence="5" key="1">
    <citation type="submission" date="2017-02" db="UniProtKB">
        <authorList>
            <consortium name="WormBaseParasite"/>
        </authorList>
    </citation>
    <scope>IDENTIFICATION</scope>
</reference>
<evidence type="ECO:0000256" key="2">
    <source>
        <dbReference type="SAM" id="Phobius"/>
    </source>
</evidence>
<gene>
    <name evidence="3" type="ORF">NBR_LOCUS20506</name>
</gene>
<evidence type="ECO:0000313" key="4">
    <source>
        <dbReference type="Proteomes" id="UP000271162"/>
    </source>
</evidence>
<organism evidence="5">
    <name type="scientific">Nippostrongylus brasiliensis</name>
    <name type="common">Rat hookworm</name>
    <dbReference type="NCBI Taxonomy" id="27835"/>
    <lineage>
        <taxon>Eukaryota</taxon>
        <taxon>Metazoa</taxon>
        <taxon>Ecdysozoa</taxon>
        <taxon>Nematoda</taxon>
        <taxon>Chromadorea</taxon>
        <taxon>Rhabditida</taxon>
        <taxon>Rhabditina</taxon>
        <taxon>Rhabditomorpha</taxon>
        <taxon>Strongyloidea</taxon>
        <taxon>Heligmosomidae</taxon>
        <taxon>Nippostrongylus</taxon>
    </lineage>
</organism>
<reference evidence="3 4" key="2">
    <citation type="submission" date="2018-11" db="EMBL/GenBank/DDBJ databases">
        <authorList>
            <consortium name="Pathogen Informatics"/>
        </authorList>
    </citation>
    <scope>NUCLEOTIDE SEQUENCE [LARGE SCALE GENOMIC DNA]</scope>
</reference>
<name>A0A0N4YTD3_NIPBR</name>
<protein>
    <submittedName>
        <fullName evidence="5">Secreted protein</fullName>
    </submittedName>
</protein>
<keyword evidence="2" id="KW-1133">Transmembrane helix</keyword>